<sequence length="890" mass="99370">MSDFSPVQAVTPPSAAASAIGAPHSSPSAFPRRPGFGTVGRSLQVRTNFFTVLSLPGQNIHHYKVTVEPETNPRIQRRLYALWEDLNAKGILKSTRPVFDGRGNVYAPRALMFKDDEAKFMLELGEDELTAMGGAGTVVVAKSAAKRSGRPPRKFKVTIKKVGEINMNRLHHFLEGKTREAPVQAIAALDILLRHRPSMMYTTVGRCFYTPEGSASIANGAELWQGFHQAIRPSQHKMLLNLDVSATAFLEHGPMVDMVAKLLGRTRPEDIRQPLNDRDRHRVERALKSVKVTTTHRGDGRRRWKIFSITSTPASQTFFPMKDDAGDQNVVSYFKSRYGMALRYEHFPCLVVGDPAKHIYLPMEVCRIVPGQRILRKLNDKQTADMIRFTCQPPHVRSNKVSNGFNLLLTQDNKYLQDFNVSIGREMATVNARVLPVPTLSYHPSSLQATIAPREGSWNLRDKRVAQGARLTSWAVVVFSPEREVSLFQVQKFLRELITTCRDTGMDVRQHQPPIRYANPQGNVEAILKAAYMDAGSAAGIKPQMVLIILPHTGVPLYAEIKRVADTIIGVATQCMQSKHVFAPKKQYCANVCLKLNVKLGGMNCFLGNQQLHFVAEVPTIIFGADVTHPAPGDLNKPSIAAIVASMDAQCSRYAAAIRVQKGRQELIRDLQGASVELLRTFYQYCGAKPQRLLFYRDGVSESQFADVVRNEVAALRRACDELEPGYMPLITFVIVQKRHHARFFPLKKEDADKSGNVLPGTVVEAGITHPSEFDFYLASHPGLQGTSKPTHYHVLHDENAFTADGLQQLTYRLCYLYCRATRAVSVVPPAYYAHLVAARARYHFGDESWTEGSAERSSWQNTATAMSLAEMTVNFGSVKEELSKVMYYM</sequence>
<organism evidence="4 5">
    <name type="scientific">Geranomyces variabilis</name>
    <dbReference type="NCBI Taxonomy" id="109894"/>
    <lineage>
        <taxon>Eukaryota</taxon>
        <taxon>Fungi</taxon>
        <taxon>Fungi incertae sedis</taxon>
        <taxon>Chytridiomycota</taxon>
        <taxon>Chytridiomycota incertae sedis</taxon>
        <taxon>Chytridiomycetes</taxon>
        <taxon>Spizellomycetales</taxon>
        <taxon>Powellomycetaceae</taxon>
        <taxon>Geranomyces</taxon>
    </lineage>
</organism>
<evidence type="ECO:0008006" key="6">
    <source>
        <dbReference type="Google" id="ProtNLM"/>
    </source>
</evidence>
<accession>A0AAD5TM59</accession>
<evidence type="ECO:0000313" key="4">
    <source>
        <dbReference type="EMBL" id="KAJ3180896.1"/>
    </source>
</evidence>
<protein>
    <recommendedName>
        <fullName evidence="6">Argonaute-like protein</fullName>
    </recommendedName>
</protein>
<dbReference type="InterPro" id="IPR032474">
    <property type="entry name" value="Argonaute_N"/>
</dbReference>
<dbReference type="PANTHER" id="PTHR22891">
    <property type="entry name" value="EUKARYOTIC TRANSLATION INITIATION FACTOR 2C"/>
    <property type="match status" value="1"/>
</dbReference>
<dbReference type="Proteomes" id="UP001212152">
    <property type="component" value="Unassembled WGS sequence"/>
</dbReference>
<dbReference type="PROSITE" id="PS50821">
    <property type="entry name" value="PAZ"/>
    <property type="match status" value="1"/>
</dbReference>
<dbReference type="SMART" id="SM01163">
    <property type="entry name" value="DUF1785"/>
    <property type="match status" value="1"/>
</dbReference>
<evidence type="ECO:0000259" key="2">
    <source>
        <dbReference type="PROSITE" id="PS50821"/>
    </source>
</evidence>
<dbReference type="SMART" id="SM00950">
    <property type="entry name" value="Piwi"/>
    <property type="match status" value="1"/>
</dbReference>
<dbReference type="CDD" id="cd04657">
    <property type="entry name" value="Piwi_ago-like"/>
    <property type="match status" value="1"/>
</dbReference>
<dbReference type="InterPro" id="IPR032473">
    <property type="entry name" value="Argonaute_Mid_dom"/>
</dbReference>
<dbReference type="SUPFAM" id="SSF101690">
    <property type="entry name" value="PAZ domain"/>
    <property type="match status" value="1"/>
</dbReference>
<dbReference type="Gene3D" id="3.40.50.2300">
    <property type="match status" value="1"/>
</dbReference>
<dbReference type="EMBL" id="JADGJQ010000014">
    <property type="protein sequence ID" value="KAJ3180896.1"/>
    <property type="molecule type" value="Genomic_DNA"/>
</dbReference>
<evidence type="ECO:0000259" key="3">
    <source>
        <dbReference type="PROSITE" id="PS50822"/>
    </source>
</evidence>
<gene>
    <name evidence="4" type="ORF">HDU87_001538</name>
</gene>
<dbReference type="Pfam" id="PF02171">
    <property type="entry name" value="Piwi"/>
    <property type="match status" value="1"/>
</dbReference>
<dbReference type="InterPro" id="IPR003165">
    <property type="entry name" value="Piwi"/>
</dbReference>
<dbReference type="CDD" id="cd02846">
    <property type="entry name" value="PAZ_argonaute_like"/>
    <property type="match status" value="1"/>
</dbReference>
<dbReference type="InterPro" id="IPR012337">
    <property type="entry name" value="RNaseH-like_sf"/>
</dbReference>
<comment type="similarity">
    <text evidence="1">Belongs to the argonaute family.</text>
</comment>
<dbReference type="SMART" id="SM00949">
    <property type="entry name" value="PAZ"/>
    <property type="match status" value="1"/>
</dbReference>
<dbReference type="InterPro" id="IPR014811">
    <property type="entry name" value="ArgoL1"/>
</dbReference>
<dbReference type="SUPFAM" id="SSF53098">
    <property type="entry name" value="Ribonuclease H-like"/>
    <property type="match status" value="1"/>
</dbReference>
<feature type="domain" description="Piwi" evidence="3">
    <location>
        <begin position="545"/>
        <end position="846"/>
    </location>
</feature>
<feature type="domain" description="PAZ" evidence="2">
    <location>
        <begin position="254"/>
        <end position="370"/>
    </location>
</feature>
<comment type="caution">
    <text evidence="4">The sequence shown here is derived from an EMBL/GenBank/DDBJ whole genome shotgun (WGS) entry which is preliminary data.</text>
</comment>
<dbReference type="Pfam" id="PF08699">
    <property type="entry name" value="ArgoL1"/>
    <property type="match status" value="1"/>
</dbReference>
<evidence type="ECO:0000256" key="1">
    <source>
        <dbReference type="RuleBase" id="RU361178"/>
    </source>
</evidence>
<dbReference type="Pfam" id="PF16487">
    <property type="entry name" value="ArgoMid"/>
    <property type="match status" value="1"/>
</dbReference>
<reference evidence="4" key="1">
    <citation type="submission" date="2020-05" db="EMBL/GenBank/DDBJ databases">
        <title>Phylogenomic resolution of chytrid fungi.</title>
        <authorList>
            <person name="Stajich J.E."/>
            <person name="Amses K."/>
            <person name="Simmons R."/>
            <person name="Seto K."/>
            <person name="Myers J."/>
            <person name="Bonds A."/>
            <person name="Quandt C.A."/>
            <person name="Barry K."/>
            <person name="Liu P."/>
            <person name="Grigoriev I."/>
            <person name="Longcore J.E."/>
            <person name="James T.Y."/>
        </authorList>
    </citation>
    <scope>NUCLEOTIDE SEQUENCE</scope>
    <source>
        <strain evidence="4">JEL0379</strain>
    </source>
</reference>
<dbReference type="InterPro" id="IPR032472">
    <property type="entry name" value="ArgoL2"/>
</dbReference>
<dbReference type="InterPro" id="IPR003100">
    <property type="entry name" value="PAZ_dom"/>
</dbReference>
<dbReference type="InterPro" id="IPR045246">
    <property type="entry name" value="Piwi_ago-like"/>
</dbReference>
<name>A0AAD5TM59_9FUNG</name>
<dbReference type="Gene3D" id="3.30.420.10">
    <property type="entry name" value="Ribonuclease H-like superfamily/Ribonuclease H"/>
    <property type="match status" value="1"/>
</dbReference>
<keyword evidence="5" id="KW-1185">Reference proteome</keyword>
<dbReference type="AlphaFoldDB" id="A0AAD5TM59"/>
<dbReference type="InterPro" id="IPR036085">
    <property type="entry name" value="PAZ_dom_sf"/>
</dbReference>
<dbReference type="InterPro" id="IPR036397">
    <property type="entry name" value="RNaseH_sf"/>
</dbReference>
<dbReference type="Gene3D" id="2.170.260.10">
    <property type="entry name" value="paz domain"/>
    <property type="match status" value="1"/>
</dbReference>
<proteinExistence type="inferred from homology"/>
<dbReference type="PROSITE" id="PS50822">
    <property type="entry name" value="PIWI"/>
    <property type="match status" value="1"/>
</dbReference>
<dbReference type="Pfam" id="PF16488">
    <property type="entry name" value="ArgoL2"/>
    <property type="match status" value="1"/>
</dbReference>
<dbReference type="Pfam" id="PF16486">
    <property type="entry name" value="ArgoN"/>
    <property type="match status" value="1"/>
</dbReference>
<dbReference type="Pfam" id="PF02170">
    <property type="entry name" value="PAZ"/>
    <property type="match status" value="1"/>
</dbReference>
<dbReference type="GO" id="GO:0003723">
    <property type="term" value="F:RNA binding"/>
    <property type="evidence" value="ECO:0007669"/>
    <property type="project" value="InterPro"/>
</dbReference>
<evidence type="ECO:0000313" key="5">
    <source>
        <dbReference type="Proteomes" id="UP001212152"/>
    </source>
</evidence>